<evidence type="ECO:0000313" key="5">
    <source>
        <dbReference type="Proteomes" id="UP000327044"/>
    </source>
</evidence>
<dbReference type="InterPro" id="IPR036047">
    <property type="entry name" value="F-box-like_dom_sf"/>
</dbReference>
<keyword evidence="1" id="KW-0175">Coiled coil</keyword>
<gene>
    <name evidence="4" type="ORF">PPYR_04035</name>
</gene>
<sequence>MVSTRLMSTANNGNGTDSVASSSASALAGYSKHIRTNNSTNICASEITPTSSVSLLDLPQEVIEKILSYLNFKNICSLRLVCRTIDQIGGQILNITFLRLQSQMLQRFQYIKSKMPRRESARRNHHLACECDIVETLHMRLTLLQMAFGKHIERKHCCFFPGEILDEVYNILHYIKITPKLARPYKVTDELFDLSTMAMEYFKEKIEPDLPEITCFGADFLDFTRSFPSPSNGKYLGLDSSPLSSEEVKETDLATCSTNLEKSNLVEPLPQSNMVLRKRIRKIKQGMKRYNSQLSILRQDLRSCKRKTADQQKQICEQQKQLAEQQKQTLEYVTRLDEYDKKNEEMSRKFSTLLQELNKCKTELQYWRSKSPATPPFCSGCGNVVVPPSEEIQALVNQGLIPENLGLNPTPECDFIPIAGSSTADHLVNDNDVSSKNDNANGDGELSVRSVKRKASEIKETPIIATGAKKTRKLLKARSKRLKM</sequence>
<proteinExistence type="predicted"/>
<dbReference type="PROSITE" id="PS50181">
    <property type="entry name" value="FBOX"/>
    <property type="match status" value="1"/>
</dbReference>
<dbReference type="FunCoup" id="A0A1Y1NML2">
    <property type="interactions" value="107"/>
</dbReference>
<dbReference type="AlphaFoldDB" id="A0A1Y1NML2"/>
<dbReference type="InParanoid" id="A0A1Y1NML2"/>
<dbReference type="GO" id="GO:0005634">
    <property type="term" value="C:nucleus"/>
    <property type="evidence" value="ECO:0007669"/>
    <property type="project" value="TreeGrafter"/>
</dbReference>
<reference evidence="4" key="3">
    <citation type="submission" date="2019-08" db="EMBL/GenBank/DDBJ databases">
        <authorList>
            <consortium name="Photinus pyralis genome working group"/>
            <person name="Fallon T.R."/>
            <person name="Sander Lower S.E."/>
            <person name="Weng J.-K."/>
        </authorList>
    </citation>
    <scope>NUCLEOTIDE SEQUENCE</scope>
    <source>
        <strain evidence="4">1611_PpyrPB1</strain>
        <tissue evidence="4">Whole body</tissue>
    </source>
</reference>
<feature type="coiled-coil region" evidence="1">
    <location>
        <begin position="287"/>
        <end position="363"/>
    </location>
</feature>
<dbReference type="SUPFAM" id="SSF81383">
    <property type="entry name" value="F-box domain"/>
    <property type="match status" value="1"/>
</dbReference>
<protein>
    <recommendedName>
        <fullName evidence="2">F-box domain-containing protein</fullName>
    </recommendedName>
</protein>
<organism evidence="3">
    <name type="scientific">Photinus pyralis</name>
    <name type="common">Common eastern firefly</name>
    <name type="synonym">Lampyris pyralis</name>
    <dbReference type="NCBI Taxonomy" id="7054"/>
    <lineage>
        <taxon>Eukaryota</taxon>
        <taxon>Metazoa</taxon>
        <taxon>Ecdysozoa</taxon>
        <taxon>Arthropoda</taxon>
        <taxon>Hexapoda</taxon>
        <taxon>Insecta</taxon>
        <taxon>Pterygota</taxon>
        <taxon>Neoptera</taxon>
        <taxon>Endopterygota</taxon>
        <taxon>Coleoptera</taxon>
        <taxon>Polyphaga</taxon>
        <taxon>Elateriformia</taxon>
        <taxon>Elateroidea</taxon>
        <taxon>Lampyridae</taxon>
        <taxon>Lampyrinae</taxon>
        <taxon>Photinus</taxon>
    </lineage>
</organism>
<evidence type="ECO:0000313" key="3">
    <source>
        <dbReference type="EMBL" id="JAV97526.1"/>
    </source>
</evidence>
<name>A0A1Y1NML2_PHOPY</name>
<dbReference type="Proteomes" id="UP000327044">
    <property type="component" value="Unassembled WGS sequence"/>
</dbReference>
<dbReference type="InterPro" id="IPR039719">
    <property type="entry name" value="FBXO28"/>
</dbReference>
<dbReference type="EMBL" id="VVIM01000002">
    <property type="protein sequence ID" value="KAB0801849.1"/>
    <property type="molecule type" value="Genomic_DNA"/>
</dbReference>
<accession>A0A1Y1NML2</accession>
<dbReference type="OrthoDB" id="8180181at2759"/>
<dbReference type="Gene3D" id="1.20.1280.50">
    <property type="match status" value="1"/>
</dbReference>
<reference evidence="3" key="1">
    <citation type="journal article" date="2016" name="Sci. Rep.">
        <title>Molecular characterization of firefly nuptial gifts: a multi-omics approach sheds light on postcopulatory sexual selection.</title>
        <authorList>
            <person name="Al-Wathiqui N."/>
            <person name="Fallon T.R."/>
            <person name="South A."/>
            <person name="Weng J.K."/>
            <person name="Lewis S.M."/>
        </authorList>
    </citation>
    <scope>NUCLEOTIDE SEQUENCE</scope>
</reference>
<evidence type="ECO:0000313" key="4">
    <source>
        <dbReference type="EMBL" id="KAB0801849.1"/>
    </source>
</evidence>
<dbReference type="SMART" id="SM00256">
    <property type="entry name" value="FBOX"/>
    <property type="match status" value="1"/>
</dbReference>
<dbReference type="EMBL" id="GEZM01001783">
    <property type="protein sequence ID" value="JAV97526.1"/>
    <property type="molecule type" value="Transcribed_RNA"/>
</dbReference>
<feature type="domain" description="F-box" evidence="2">
    <location>
        <begin position="52"/>
        <end position="100"/>
    </location>
</feature>
<evidence type="ECO:0000259" key="2">
    <source>
        <dbReference type="PROSITE" id="PS50181"/>
    </source>
</evidence>
<dbReference type="InterPro" id="IPR001810">
    <property type="entry name" value="F-box_dom"/>
</dbReference>
<dbReference type="PANTHER" id="PTHR13252">
    <property type="entry name" value="F-BOX ONLY PROTEIN 28"/>
    <property type="match status" value="1"/>
</dbReference>
<keyword evidence="5" id="KW-1185">Reference proteome</keyword>
<dbReference type="PANTHER" id="PTHR13252:SF1">
    <property type="entry name" value="DAMPENED, ISOFORM A"/>
    <property type="match status" value="1"/>
</dbReference>
<dbReference type="GO" id="GO:0003713">
    <property type="term" value="F:transcription coactivator activity"/>
    <property type="evidence" value="ECO:0007669"/>
    <property type="project" value="TreeGrafter"/>
</dbReference>
<evidence type="ECO:0000256" key="1">
    <source>
        <dbReference type="SAM" id="Coils"/>
    </source>
</evidence>
<reference evidence="4 5" key="2">
    <citation type="journal article" date="2018" name="Elife">
        <title>Firefly genomes illuminate parallel origins of bioluminescence in beetles.</title>
        <authorList>
            <person name="Fallon T.R."/>
            <person name="Lower S.E."/>
            <person name="Chang C.H."/>
            <person name="Bessho-Uehara M."/>
            <person name="Martin G.J."/>
            <person name="Bewick A.J."/>
            <person name="Behringer M."/>
            <person name="Debat H.J."/>
            <person name="Wong I."/>
            <person name="Day J.C."/>
            <person name="Suvorov A."/>
            <person name="Silva C.J."/>
            <person name="Stanger-Hall K.F."/>
            <person name="Hall D.W."/>
            <person name="Schmitz R.J."/>
            <person name="Nelson D.R."/>
            <person name="Lewis S.M."/>
            <person name="Shigenobu S."/>
            <person name="Bybee S.M."/>
            <person name="Larracuente A.M."/>
            <person name="Oba Y."/>
            <person name="Weng J.K."/>
        </authorList>
    </citation>
    <scope>NUCLEOTIDE SEQUENCE [LARGE SCALE GENOMIC DNA]</scope>
    <source>
        <strain evidence="4">1611_PpyrPB1</strain>
        <tissue evidence="4">Whole body</tissue>
    </source>
</reference>
<dbReference type="CDD" id="cd22100">
    <property type="entry name" value="F-box_FBXO28"/>
    <property type="match status" value="1"/>
</dbReference>
<dbReference type="Pfam" id="PF00646">
    <property type="entry name" value="F-box"/>
    <property type="match status" value="1"/>
</dbReference>